<dbReference type="PANTHER" id="PTHR13473">
    <property type="entry name" value="MITOCHONDRIAL RIBOSOMAL PROTEIN L48"/>
    <property type="match status" value="1"/>
</dbReference>
<proteinExistence type="predicted"/>
<dbReference type="InterPro" id="IPR027487">
    <property type="entry name" value="Ribosomal_mL48"/>
</dbReference>
<dbReference type="Proteomes" id="UP001266305">
    <property type="component" value="Unassembled WGS sequence"/>
</dbReference>
<name>A0ABQ9UV81_SAGOE</name>
<organism evidence="2 3">
    <name type="scientific">Saguinus oedipus</name>
    <name type="common">Cotton-top tamarin</name>
    <name type="synonym">Oedipomidas oedipus</name>
    <dbReference type="NCBI Taxonomy" id="9490"/>
    <lineage>
        <taxon>Eukaryota</taxon>
        <taxon>Metazoa</taxon>
        <taxon>Chordata</taxon>
        <taxon>Craniata</taxon>
        <taxon>Vertebrata</taxon>
        <taxon>Euteleostomi</taxon>
        <taxon>Mammalia</taxon>
        <taxon>Eutheria</taxon>
        <taxon>Euarchontoglires</taxon>
        <taxon>Primates</taxon>
        <taxon>Haplorrhini</taxon>
        <taxon>Platyrrhini</taxon>
        <taxon>Cebidae</taxon>
        <taxon>Callitrichinae</taxon>
        <taxon>Saguinus</taxon>
    </lineage>
</organism>
<evidence type="ECO:0000256" key="1">
    <source>
        <dbReference type="SAM" id="MobiDB-lite"/>
    </source>
</evidence>
<evidence type="ECO:0000313" key="3">
    <source>
        <dbReference type="Proteomes" id="UP001266305"/>
    </source>
</evidence>
<protein>
    <submittedName>
        <fullName evidence="2">Uncharacterized protein</fullName>
    </submittedName>
</protein>
<dbReference type="EMBL" id="JASSZA010000010">
    <property type="protein sequence ID" value="KAK2100951.1"/>
    <property type="molecule type" value="Genomic_DNA"/>
</dbReference>
<keyword evidence="3" id="KW-1185">Reference proteome</keyword>
<sequence>MDQKIHSGGAPRLASATLVAGTVVLQAPRCGSSWCRVNGTGSPSVRRLELREGRFAYYRLKKEARQEIPGQKSTISLNTAPKKKRGKVEMRPINLGTDYEYGVLNIHLTAYDMTQAENKDECQPHHHEGAQRY</sequence>
<gene>
    <name evidence="2" type="ORF">P7K49_022299</name>
</gene>
<reference evidence="2 3" key="1">
    <citation type="submission" date="2023-05" db="EMBL/GenBank/DDBJ databases">
        <title>B98-5 Cell Line De Novo Hybrid Assembly: An Optical Mapping Approach.</title>
        <authorList>
            <person name="Kananen K."/>
            <person name="Auerbach J.A."/>
            <person name="Kautto E."/>
            <person name="Blachly J.S."/>
        </authorList>
    </citation>
    <scope>NUCLEOTIDE SEQUENCE [LARGE SCALE GENOMIC DNA]</scope>
    <source>
        <strain evidence="2">B95-8</strain>
        <tissue evidence="2">Cell line</tissue>
    </source>
</reference>
<dbReference type="PANTHER" id="PTHR13473:SF0">
    <property type="entry name" value="LARGE RIBOSOMAL SUBUNIT PROTEIN ML48"/>
    <property type="match status" value="1"/>
</dbReference>
<feature type="region of interest" description="Disordered" evidence="1">
    <location>
        <begin position="68"/>
        <end position="89"/>
    </location>
</feature>
<evidence type="ECO:0000313" key="2">
    <source>
        <dbReference type="EMBL" id="KAK2100951.1"/>
    </source>
</evidence>
<comment type="caution">
    <text evidence="2">The sequence shown here is derived from an EMBL/GenBank/DDBJ whole genome shotgun (WGS) entry which is preliminary data.</text>
</comment>
<accession>A0ABQ9UV81</accession>